<accession>A0A6A6I2M4</accession>
<dbReference type="InterPro" id="IPR046529">
    <property type="entry name" value="DUF6594"/>
</dbReference>
<protein>
    <recommendedName>
        <fullName evidence="3">DUF6594 domain-containing protein</fullName>
    </recommendedName>
</protein>
<name>A0A6A6I2M4_9PLEO</name>
<evidence type="ECO:0000256" key="1">
    <source>
        <dbReference type="SAM" id="Coils"/>
    </source>
</evidence>
<dbReference type="RefSeq" id="XP_033679531.1">
    <property type="nucleotide sequence ID" value="XM_033836348.1"/>
</dbReference>
<feature type="coiled-coil region" evidence="1">
    <location>
        <begin position="99"/>
        <end position="140"/>
    </location>
</feature>
<reference evidence="4" key="1">
    <citation type="journal article" date="2020" name="Stud. Mycol.">
        <title>101 Dothideomycetes genomes: a test case for predicting lifestyles and emergence of pathogens.</title>
        <authorList>
            <person name="Haridas S."/>
            <person name="Albert R."/>
            <person name="Binder M."/>
            <person name="Bloem J."/>
            <person name="Labutti K."/>
            <person name="Salamov A."/>
            <person name="Andreopoulos B."/>
            <person name="Baker S."/>
            <person name="Barry K."/>
            <person name="Bills G."/>
            <person name="Bluhm B."/>
            <person name="Cannon C."/>
            <person name="Castanera R."/>
            <person name="Culley D."/>
            <person name="Daum C."/>
            <person name="Ezra D."/>
            <person name="Gonzalez J."/>
            <person name="Henrissat B."/>
            <person name="Kuo A."/>
            <person name="Liang C."/>
            <person name="Lipzen A."/>
            <person name="Lutzoni F."/>
            <person name="Magnuson J."/>
            <person name="Mondo S."/>
            <person name="Nolan M."/>
            <person name="Ohm R."/>
            <person name="Pangilinan J."/>
            <person name="Park H.-J."/>
            <person name="Ramirez L."/>
            <person name="Alfaro M."/>
            <person name="Sun H."/>
            <person name="Tritt A."/>
            <person name="Yoshinaga Y."/>
            <person name="Zwiers L.-H."/>
            <person name="Turgeon B."/>
            <person name="Goodwin S."/>
            <person name="Spatafora J."/>
            <person name="Crous P."/>
            <person name="Grigoriev I."/>
        </authorList>
    </citation>
    <scope>NUCLEOTIDE SEQUENCE</scope>
    <source>
        <strain evidence="4">CBS 122368</strain>
    </source>
</reference>
<dbReference type="EMBL" id="ML987202">
    <property type="protein sequence ID" value="KAF2244527.1"/>
    <property type="molecule type" value="Genomic_DNA"/>
</dbReference>
<dbReference type="PANTHER" id="PTHR34502">
    <property type="entry name" value="DUF6594 DOMAIN-CONTAINING PROTEIN-RELATED"/>
    <property type="match status" value="1"/>
</dbReference>
<evidence type="ECO:0000313" key="4">
    <source>
        <dbReference type="EMBL" id="KAF2244527.1"/>
    </source>
</evidence>
<dbReference type="AlphaFoldDB" id="A0A6A6I2M4"/>
<dbReference type="OrthoDB" id="3533814at2759"/>
<evidence type="ECO:0000313" key="5">
    <source>
        <dbReference type="Proteomes" id="UP000800094"/>
    </source>
</evidence>
<proteinExistence type="predicted"/>
<dbReference type="Pfam" id="PF20237">
    <property type="entry name" value="DUF6594"/>
    <property type="match status" value="1"/>
</dbReference>
<evidence type="ECO:0000256" key="2">
    <source>
        <dbReference type="SAM" id="Phobius"/>
    </source>
</evidence>
<organism evidence="4 5">
    <name type="scientific">Trematosphaeria pertusa</name>
    <dbReference type="NCBI Taxonomy" id="390896"/>
    <lineage>
        <taxon>Eukaryota</taxon>
        <taxon>Fungi</taxon>
        <taxon>Dikarya</taxon>
        <taxon>Ascomycota</taxon>
        <taxon>Pezizomycotina</taxon>
        <taxon>Dothideomycetes</taxon>
        <taxon>Pleosporomycetidae</taxon>
        <taxon>Pleosporales</taxon>
        <taxon>Massarineae</taxon>
        <taxon>Trematosphaeriaceae</taxon>
        <taxon>Trematosphaeria</taxon>
    </lineage>
</organism>
<feature type="transmembrane region" description="Helical" evidence="2">
    <location>
        <begin position="226"/>
        <end position="249"/>
    </location>
</feature>
<dbReference type="GeneID" id="54589678"/>
<keyword evidence="2" id="KW-0472">Membrane</keyword>
<keyword evidence="2" id="KW-1133">Transmembrane helix</keyword>
<dbReference type="Proteomes" id="UP000800094">
    <property type="component" value="Unassembled WGS sequence"/>
</dbReference>
<dbReference type="PANTHER" id="PTHR34502:SF4">
    <property type="entry name" value="DUF6594 DOMAIN-CONTAINING PROTEIN"/>
    <property type="match status" value="1"/>
</dbReference>
<keyword evidence="5" id="KW-1185">Reference proteome</keyword>
<keyword evidence="1" id="KW-0175">Coiled coil</keyword>
<keyword evidence="2" id="KW-0812">Transmembrane</keyword>
<feature type="transmembrane region" description="Helical" evidence="2">
    <location>
        <begin position="256"/>
        <end position="274"/>
    </location>
</feature>
<gene>
    <name evidence="4" type="ORF">BU26DRAFT_79390</name>
</gene>
<evidence type="ECO:0000259" key="3">
    <source>
        <dbReference type="Pfam" id="PF20237"/>
    </source>
</evidence>
<sequence length="287" mass="31955">MGAPDEDVISTIASSRSSISEPALHLDEDAKSAKIEITCEPLTPQDTTSGSDGDERVHAWDCGKQRRALSGQLASFMAESRSHSGTLFRRFDRANFRGLMGMEREVAVLEERLERLEGGRMVKEESVRELERELRERVREYYEAVLLTKEILALSRPSKNALLETRRAFPPEDFRPDSAEKTPYFSDKYYTRRQESDLSSLSPCADPDPLTRFFERQSDGGNVAHLVTFLSAICAVLFLVGAIVGLYFVSNARARLGMLGTFTVLFAAACASLGNVRRQDVFVATAA</sequence>
<feature type="domain" description="DUF6594" evidence="3">
    <location>
        <begin position="72"/>
        <end position="287"/>
    </location>
</feature>